<evidence type="ECO:0000313" key="1">
    <source>
        <dbReference type="EMBL" id="GAA56165.1"/>
    </source>
</evidence>
<proteinExistence type="predicted"/>
<dbReference type="AlphaFoldDB" id="G7YT85"/>
<keyword evidence="2" id="KW-1185">Reference proteome</keyword>
<protein>
    <submittedName>
        <fullName evidence="1">Uncharacterized protein</fullName>
    </submittedName>
</protein>
<accession>G7YT85</accession>
<dbReference type="EMBL" id="DF144175">
    <property type="protein sequence ID" value="GAA56165.1"/>
    <property type="molecule type" value="Genomic_DNA"/>
</dbReference>
<gene>
    <name evidence="1" type="ORF">CLF_110181</name>
</gene>
<organism evidence="1 2">
    <name type="scientific">Clonorchis sinensis</name>
    <name type="common">Chinese liver fluke</name>
    <dbReference type="NCBI Taxonomy" id="79923"/>
    <lineage>
        <taxon>Eukaryota</taxon>
        <taxon>Metazoa</taxon>
        <taxon>Spiralia</taxon>
        <taxon>Lophotrochozoa</taxon>
        <taxon>Platyhelminthes</taxon>
        <taxon>Trematoda</taxon>
        <taxon>Digenea</taxon>
        <taxon>Opisthorchiida</taxon>
        <taxon>Opisthorchiata</taxon>
        <taxon>Opisthorchiidae</taxon>
        <taxon>Clonorchis</taxon>
    </lineage>
</organism>
<feature type="non-terminal residue" evidence="1">
    <location>
        <position position="1"/>
    </location>
</feature>
<evidence type="ECO:0000313" key="2">
    <source>
        <dbReference type="Proteomes" id="UP000008909"/>
    </source>
</evidence>
<dbReference type="Proteomes" id="UP000008909">
    <property type="component" value="Unassembled WGS sequence"/>
</dbReference>
<reference evidence="1" key="1">
    <citation type="journal article" date="2011" name="Genome Biol.">
        <title>The draft genome of the carcinogenic human liver fluke Clonorchis sinensis.</title>
        <authorList>
            <person name="Wang X."/>
            <person name="Chen W."/>
            <person name="Huang Y."/>
            <person name="Sun J."/>
            <person name="Men J."/>
            <person name="Liu H."/>
            <person name="Luo F."/>
            <person name="Guo L."/>
            <person name="Lv X."/>
            <person name="Deng C."/>
            <person name="Zhou C."/>
            <person name="Fan Y."/>
            <person name="Li X."/>
            <person name="Huang L."/>
            <person name="Hu Y."/>
            <person name="Liang C."/>
            <person name="Hu X."/>
            <person name="Xu J."/>
            <person name="Yu X."/>
        </authorList>
    </citation>
    <scope>NUCLEOTIDE SEQUENCE [LARGE SCALE GENOMIC DNA]</scope>
    <source>
        <strain evidence="1">Henan</strain>
    </source>
</reference>
<sequence>GRYDIDIRLNVPSTLAKYTHLQRKTWFCERLTWNPTEFFVYYVFKQLNVLHQVDAVPEIPSIWVQVEHKVDGNSGTAPQEERNQPWAVEEFSATIGVVYYIPSTFLSGAVLDGPSYSADNRCARCLCPANQVDENAALLSILPVRASVRSYHVVRITFTVLLIRQRISRYVHDLKLTPPHTDNLTAIMQQIDVTGQSNRCVRKTFVRYASTQFAHLMFRYDADKLVNKAILEYGKVKRTLLNTTININALSIPMRFFYDDMRVRRTD</sequence>
<name>G7YT85_CLOSI</name>
<reference key="2">
    <citation type="submission" date="2011-10" db="EMBL/GenBank/DDBJ databases">
        <title>The genome and transcriptome sequence of Clonorchis sinensis provide insights into the carcinogenic liver fluke.</title>
        <authorList>
            <person name="Wang X."/>
            <person name="Huang Y."/>
            <person name="Chen W."/>
            <person name="Liu H."/>
            <person name="Guo L."/>
            <person name="Chen Y."/>
            <person name="Luo F."/>
            <person name="Zhou W."/>
            <person name="Sun J."/>
            <person name="Mao Q."/>
            <person name="Liang P."/>
            <person name="Zhou C."/>
            <person name="Tian Y."/>
            <person name="Men J."/>
            <person name="Lv X."/>
            <person name="Huang L."/>
            <person name="Zhou J."/>
            <person name="Hu Y."/>
            <person name="Li R."/>
            <person name="Zhang F."/>
            <person name="Lei H."/>
            <person name="Li X."/>
            <person name="Hu X."/>
            <person name="Liang C."/>
            <person name="Xu J."/>
            <person name="Wu Z."/>
            <person name="Yu X."/>
        </authorList>
    </citation>
    <scope>NUCLEOTIDE SEQUENCE</scope>
    <source>
        <strain>Henan</strain>
    </source>
</reference>